<evidence type="ECO:0008006" key="4">
    <source>
        <dbReference type="Google" id="ProtNLM"/>
    </source>
</evidence>
<comment type="caution">
    <text evidence="2">The sequence shown here is derived from an EMBL/GenBank/DDBJ whole genome shotgun (WGS) entry which is preliminary data.</text>
</comment>
<keyword evidence="3" id="KW-1185">Reference proteome</keyword>
<dbReference type="Proteomes" id="UP001595625">
    <property type="component" value="Unassembled WGS sequence"/>
</dbReference>
<dbReference type="PROSITE" id="PS51257">
    <property type="entry name" value="PROKAR_LIPOPROTEIN"/>
    <property type="match status" value="1"/>
</dbReference>
<feature type="signal peptide" evidence="1">
    <location>
        <begin position="1"/>
        <end position="25"/>
    </location>
</feature>
<gene>
    <name evidence="2" type="ORF">ACFOEJ_14870</name>
</gene>
<evidence type="ECO:0000313" key="2">
    <source>
        <dbReference type="EMBL" id="MFC3212369.1"/>
    </source>
</evidence>
<accession>A0ABV7KSG5</accession>
<keyword evidence="1" id="KW-0732">Signal</keyword>
<feature type="chain" id="PRO_5045455642" description="Lipoprotein" evidence="1">
    <location>
        <begin position="26"/>
        <end position="167"/>
    </location>
</feature>
<evidence type="ECO:0000256" key="1">
    <source>
        <dbReference type="SAM" id="SignalP"/>
    </source>
</evidence>
<evidence type="ECO:0000313" key="3">
    <source>
        <dbReference type="Proteomes" id="UP001595625"/>
    </source>
</evidence>
<dbReference type="RefSeq" id="WP_117312875.1">
    <property type="nucleotide sequence ID" value="NZ_JBHRUJ010000017.1"/>
</dbReference>
<dbReference type="EMBL" id="JBHRUJ010000017">
    <property type="protein sequence ID" value="MFC3212369.1"/>
    <property type="molecule type" value="Genomic_DNA"/>
</dbReference>
<protein>
    <recommendedName>
        <fullName evidence="4">Lipoprotein</fullName>
    </recommendedName>
</protein>
<name>A0ABV7KSG5_PLAOK</name>
<sequence length="167" mass="18527">MKVCKSFLISLLLMLLVLGGCSTGASNTERVIASEKTLPSEFYEGAFERETAPLFQFMARRAVDQSQFEQTWDMYGFKGEKPDVDFDGKDVLFIGVHESGTCALEVGDIEWFNDIVMQVPLIEPDQPCTADATPRTFVIEVNKEKSSGLENLVIVQSGISTTVPFEN</sequence>
<reference evidence="3" key="1">
    <citation type="journal article" date="2019" name="Int. J. Syst. Evol. Microbiol.">
        <title>The Global Catalogue of Microorganisms (GCM) 10K type strain sequencing project: providing services to taxonomists for standard genome sequencing and annotation.</title>
        <authorList>
            <consortium name="The Broad Institute Genomics Platform"/>
            <consortium name="The Broad Institute Genome Sequencing Center for Infectious Disease"/>
            <person name="Wu L."/>
            <person name="Ma J."/>
        </authorList>
    </citation>
    <scope>NUCLEOTIDE SEQUENCE [LARGE SCALE GENOMIC DNA]</scope>
    <source>
        <strain evidence="3">CCM 320</strain>
    </source>
</reference>
<organism evidence="2 3">
    <name type="scientific">Planomicrobium okeanokoites</name>
    <name type="common">Planococcus okeanokoites</name>
    <name type="synonym">Flavobacterium okeanokoites</name>
    <dbReference type="NCBI Taxonomy" id="244"/>
    <lineage>
        <taxon>Bacteria</taxon>
        <taxon>Bacillati</taxon>
        <taxon>Bacillota</taxon>
        <taxon>Bacilli</taxon>
        <taxon>Bacillales</taxon>
        <taxon>Caryophanaceae</taxon>
        <taxon>Planomicrobium</taxon>
    </lineage>
</organism>
<proteinExistence type="predicted"/>